<dbReference type="RefSeq" id="WP_046096887.1">
    <property type="nucleotide sequence ID" value="NZ_JZXN01000015.1"/>
</dbReference>
<evidence type="ECO:0000313" key="3">
    <source>
        <dbReference type="Proteomes" id="UP000033750"/>
    </source>
</evidence>
<feature type="chain" id="PRO_5002487254" evidence="1">
    <location>
        <begin position="28"/>
        <end position="238"/>
    </location>
</feature>
<comment type="caution">
    <text evidence="2">The sequence shown here is derived from an EMBL/GenBank/DDBJ whole genome shotgun (WGS) entry which is preliminary data.</text>
</comment>
<dbReference type="EMBL" id="JZXN01000015">
    <property type="protein sequence ID" value="KKB26884.1"/>
    <property type="molecule type" value="Genomic_DNA"/>
</dbReference>
<dbReference type="AlphaFoldDB" id="A0A0F5H0T2"/>
<keyword evidence="1" id="KW-0732">Signal</keyword>
<name>A0A0F5H0T2_9BACT</name>
<accession>A0A0F5H0T2</accession>
<feature type="signal peptide" evidence="1">
    <location>
        <begin position="1"/>
        <end position="27"/>
    </location>
</feature>
<dbReference type="PATRIC" id="fig|1264554.4.peg.407"/>
<proteinExistence type="predicted"/>
<protein>
    <submittedName>
        <fullName evidence="2">Uncharacterized protein</fullName>
    </submittedName>
</protein>
<sequence>MANKRKIVKQIALNSAILSPLSLTALAFLSASSDIVTKNSYDQEATYHSANDKYQNDVRWTTKYFVNSNNIRSNLSSDSSLFKKDLRLFTSPNDKDYKEVNTGWDGKDTWWDDSDRKYFLAQIENGNNVNNLDQYQRRFSTMFYISKDLLFTNGISIQVSDPNGKQINDAISLIPQLTGSNNNVKNQMFNKQGQNLKWTRFNVFEPILFTKTFDKNTNDKYGTIVTFFYIPFYDRKHG</sequence>
<evidence type="ECO:0000256" key="1">
    <source>
        <dbReference type="SAM" id="SignalP"/>
    </source>
</evidence>
<dbReference type="Proteomes" id="UP000033750">
    <property type="component" value="Unassembled WGS sequence"/>
</dbReference>
<gene>
    <name evidence="2" type="ORF">MMELEA_04600</name>
</gene>
<reference evidence="2 3" key="1">
    <citation type="submission" date="2015-03" db="EMBL/GenBank/DDBJ databases">
        <title>Genome sequence of Mycoplasma meleagridis strain ATCC 25294.</title>
        <authorList>
            <person name="Yacoub E."/>
            <person name="Blanchard A."/>
            <person name="Sirand-Pugnet P."/>
            <person name="Mardassi B.B.A."/>
        </authorList>
    </citation>
    <scope>NUCLEOTIDE SEQUENCE [LARGE SCALE GENOMIC DNA]</scope>
    <source>
        <strain evidence="2 3">ATCC 25294</strain>
    </source>
</reference>
<evidence type="ECO:0000313" key="2">
    <source>
        <dbReference type="EMBL" id="KKB26884.1"/>
    </source>
</evidence>
<keyword evidence="3" id="KW-1185">Reference proteome</keyword>
<organism evidence="2 3">
    <name type="scientific">Mycoplasmopsis meleagridis ATCC 25294</name>
    <dbReference type="NCBI Taxonomy" id="1264554"/>
    <lineage>
        <taxon>Bacteria</taxon>
        <taxon>Bacillati</taxon>
        <taxon>Mycoplasmatota</taxon>
        <taxon>Mycoplasmoidales</taxon>
        <taxon>Metamycoplasmataceae</taxon>
        <taxon>Mycoplasmopsis</taxon>
    </lineage>
</organism>